<keyword evidence="2" id="KW-1185">Reference proteome</keyword>
<sequence length="144" mass="15724">MNSRGAVLVCVTGQRDCDRLIKAGKRIAEERSVPLHVLCVQPTSAGFDADCEELEYLRQTSRDVQAEMSVYFHDDAALLAVGFVKQIGATHIVTGMAEAPVNGFVEVLHKLLPQIPISMVAKDGIIYNICPTNRKAVPARMMNA</sequence>
<comment type="caution">
    <text evidence="1">The sequence shown here is derived from an EMBL/GenBank/DDBJ whole genome shotgun (WGS) entry which is preliminary data.</text>
</comment>
<reference evidence="1 2" key="1">
    <citation type="submission" date="2022-01" db="EMBL/GenBank/DDBJ databases">
        <title>Collection of gut derived symbiotic bacterial strains cultured from healthy donors.</title>
        <authorList>
            <person name="Lin H."/>
            <person name="Kohout C."/>
            <person name="Waligurski E."/>
            <person name="Pamer E.G."/>
        </authorList>
    </citation>
    <scope>NUCLEOTIDE SEQUENCE [LARGE SCALE GENOMIC DNA]</scope>
    <source>
        <strain evidence="1 2">DFI.7.58</strain>
    </source>
</reference>
<protein>
    <recommendedName>
        <fullName evidence="3">UspA domain-containing protein</fullName>
    </recommendedName>
</protein>
<dbReference type="EMBL" id="JAKNHQ010000001">
    <property type="protein sequence ID" value="MCG4609336.1"/>
    <property type="molecule type" value="Genomic_DNA"/>
</dbReference>
<evidence type="ECO:0000313" key="2">
    <source>
        <dbReference type="Proteomes" id="UP001298681"/>
    </source>
</evidence>
<dbReference type="Proteomes" id="UP001298681">
    <property type="component" value="Unassembled WGS sequence"/>
</dbReference>
<proteinExistence type="predicted"/>
<organism evidence="1 2">
    <name type="scientific">Anaeromassilibacillus senegalensis</name>
    <dbReference type="NCBI Taxonomy" id="1673717"/>
    <lineage>
        <taxon>Bacteria</taxon>
        <taxon>Bacillati</taxon>
        <taxon>Bacillota</taxon>
        <taxon>Clostridia</taxon>
        <taxon>Eubacteriales</taxon>
        <taxon>Acutalibacteraceae</taxon>
        <taxon>Anaeromassilibacillus</taxon>
    </lineage>
</organism>
<name>A0ABS9MFH7_9FIRM</name>
<evidence type="ECO:0000313" key="1">
    <source>
        <dbReference type="EMBL" id="MCG4609336.1"/>
    </source>
</evidence>
<gene>
    <name evidence="1" type="ORF">L0P57_00030</name>
</gene>
<accession>A0ABS9MFH7</accession>
<evidence type="ECO:0008006" key="3">
    <source>
        <dbReference type="Google" id="ProtNLM"/>
    </source>
</evidence>
<dbReference type="SUPFAM" id="SSF52402">
    <property type="entry name" value="Adenine nucleotide alpha hydrolases-like"/>
    <property type="match status" value="1"/>
</dbReference>
<dbReference type="RefSeq" id="WP_087234029.1">
    <property type="nucleotide sequence ID" value="NZ_JAKNHQ010000001.1"/>
</dbReference>